<gene>
    <name evidence="1" type="ORF">Q783_12115</name>
</gene>
<accession>U5SFZ9</accession>
<geneLocation type="plasmid" evidence="1 2">
    <name>pWNCR64</name>
</geneLocation>
<sequence>MTYFNTFNYKAQKKATQLLSCDLFWLYLNTLNIILVDVDCKINLNDVRINFAIYHNLKLLKLLKGLCLLVD</sequence>
<dbReference type="HOGENOM" id="CLU_2732601_0_0_9"/>
<keyword evidence="1" id="KW-0614">Plasmid</keyword>
<reference evidence="1 2" key="1">
    <citation type="journal article" date="2013" name="Genome Announc.">
        <title>Complete Genome Sequence of Carnobacterium gilichinskyi Strain WN1359T (DSM 27470T).</title>
        <authorList>
            <person name="Leonard M.T."/>
            <person name="Panayotova N."/>
            <person name="Farmerie W.G."/>
            <person name="Triplett E.W."/>
            <person name="Nicholson W.L."/>
        </authorList>
    </citation>
    <scope>NUCLEOTIDE SEQUENCE [LARGE SCALE GENOMIC DNA]</scope>
    <source>
        <strain evidence="1 2">WN1359</strain>
        <plasmid evidence="2">Plasmid pWNCR64</plasmid>
    </source>
</reference>
<proteinExistence type="predicted"/>
<evidence type="ECO:0000313" key="1">
    <source>
        <dbReference type="EMBL" id="AGY83038.1"/>
    </source>
</evidence>
<dbReference type="EMBL" id="CP006816">
    <property type="protein sequence ID" value="AGY83038.1"/>
    <property type="molecule type" value="Genomic_DNA"/>
</dbReference>
<name>U5SFZ9_9LACT</name>
<dbReference type="KEGG" id="caw:Q783_12115"/>
<evidence type="ECO:0000313" key="2">
    <source>
        <dbReference type="Proteomes" id="UP000017469"/>
    </source>
</evidence>
<organism evidence="1 2">
    <name type="scientific">Carnobacterium inhibens subsp. gilichinskyi</name>
    <dbReference type="NCBI Taxonomy" id="1266845"/>
    <lineage>
        <taxon>Bacteria</taxon>
        <taxon>Bacillati</taxon>
        <taxon>Bacillota</taxon>
        <taxon>Bacilli</taxon>
        <taxon>Lactobacillales</taxon>
        <taxon>Carnobacteriaceae</taxon>
        <taxon>Carnobacterium</taxon>
    </lineage>
</organism>
<protein>
    <submittedName>
        <fullName evidence="1">Uncharacterized protein</fullName>
    </submittedName>
</protein>
<dbReference type="Proteomes" id="UP000017469">
    <property type="component" value="Plasmid pWNCR64"/>
</dbReference>
<dbReference type="AlphaFoldDB" id="U5SFZ9"/>